<proteinExistence type="predicted"/>
<sequence>MNQPLDIQTDTPSFNTSSIEPKEIQDDKFQIIKDINNQKRKLIYRELLHYDDNVQLSFDQMQRNTQINRYEYLSLVYKYYTLPCKKGNEFSNTTSEGYSLYLLKALNNNNDNNNVFDDIKKYDKEDIKLLEKIDMDLARVTNTFCSQNLPILASIRRIAFIIAKTEYNCPYTQGLIDVIIPLYQIFNEEFIGEVKSNNISDVECNVYRLVCYIYKGLNLWYYPKLKGGTMMIITLYEKFLELVDNELYNHLNQINAHPIFYAFEPIITLFSRILPIEDLTVLLDHVFISKKFSFLLCFMAEIILENKDRLLLIQSEDEAMLFLMKIFPLNCFNEVLVNARILYLQYENTLNEIFKTTKQHSLEYSCINKKTK</sequence>
<evidence type="ECO:0000313" key="2">
    <source>
        <dbReference type="EMBL" id="EDR26911.1"/>
    </source>
</evidence>
<evidence type="ECO:0000313" key="3">
    <source>
        <dbReference type="Proteomes" id="UP000008076"/>
    </source>
</evidence>
<dbReference type="eggNOG" id="ENOG502RCRD">
    <property type="taxonomic scope" value="Eukaryota"/>
</dbReference>
<dbReference type="OrthoDB" id="10263206at2759"/>
<organism evidence="3">
    <name type="scientific">Entamoeba dispar (strain ATCC PRA-260 / SAW760)</name>
    <dbReference type="NCBI Taxonomy" id="370354"/>
    <lineage>
        <taxon>Eukaryota</taxon>
        <taxon>Amoebozoa</taxon>
        <taxon>Evosea</taxon>
        <taxon>Archamoebae</taxon>
        <taxon>Mastigamoebida</taxon>
        <taxon>Entamoebidae</taxon>
        <taxon>Entamoeba</taxon>
    </lineage>
</organism>
<dbReference type="Gene3D" id="1.10.472.80">
    <property type="entry name" value="Ypt/Rab-GAP domain of gyp1p, domain 3"/>
    <property type="match status" value="1"/>
</dbReference>
<dbReference type="GO" id="GO:0005096">
    <property type="term" value="F:GTPase activator activity"/>
    <property type="evidence" value="ECO:0007669"/>
    <property type="project" value="TreeGrafter"/>
</dbReference>
<dbReference type="VEuPathDB" id="AmoebaDB:EDI_043920"/>
<dbReference type="Proteomes" id="UP000008076">
    <property type="component" value="Unassembled WGS sequence"/>
</dbReference>
<dbReference type="KEGG" id="edi:EDI_043920"/>
<gene>
    <name evidence="2" type="ORF">EDI_043920</name>
</gene>
<dbReference type="SUPFAM" id="SSF47923">
    <property type="entry name" value="Ypt/Rab-GAP domain of gyp1p"/>
    <property type="match status" value="2"/>
</dbReference>
<dbReference type="OMA" id="HLHEINI"/>
<accession>B0EEY4</accession>
<dbReference type="InterPro" id="IPR035969">
    <property type="entry name" value="Rab-GAP_TBC_sf"/>
</dbReference>
<dbReference type="RefSeq" id="XP_001736830.1">
    <property type="nucleotide sequence ID" value="XM_001736778.1"/>
</dbReference>
<dbReference type="SMART" id="SM00164">
    <property type="entry name" value="TBC"/>
    <property type="match status" value="1"/>
</dbReference>
<dbReference type="PROSITE" id="PS50086">
    <property type="entry name" value="TBC_RABGAP"/>
    <property type="match status" value="1"/>
</dbReference>
<reference evidence="3" key="1">
    <citation type="submission" date="2007-12" db="EMBL/GenBank/DDBJ databases">
        <title>Annotation of Entamoeba dispar SAW760.</title>
        <authorList>
            <person name="Lorenzi H."/>
            <person name="Inman J."/>
            <person name="Schobel S."/>
            <person name="Amedeo P."/>
            <person name="Caler E."/>
        </authorList>
    </citation>
    <scope>NUCLEOTIDE SEQUENCE [LARGE SCALE GENOMIC DNA]</scope>
    <source>
        <strain evidence="3">ATCC PRA-260 / SAW760</strain>
    </source>
</reference>
<name>B0EEY4_ENTDS</name>
<feature type="domain" description="Rab-GAP TBC" evidence="1">
    <location>
        <begin position="34"/>
        <end position="290"/>
    </location>
</feature>
<dbReference type="InterPro" id="IPR000195">
    <property type="entry name" value="Rab-GAP-TBC_dom"/>
</dbReference>
<dbReference type="Pfam" id="PF00566">
    <property type="entry name" value="RabGAP-TBC"/>
    <property type="match status" value="1"/>
</dbReference>
<dbReference type="PANTHER" id="PTHR22957:SF27">
    <property type="entry name" value="TBC1 DOMAIN FAMILY MEMBER 13"/>
    <property type="match status" value="1"/>
</dbReference>
<dbReference type="GeneID" id="5881843"/>
<evidence type="ECO:0000259" key="1">
    <source>
        <dbReference type="PROSITE" id="PS50086"/>
    </source>
</evidence>
<dbReference type="GO" id="GO:0006886">
    <property type="term" value="P:intracellular protein transport"/>
    <property type="evidence" value="ECO:0007669"/>
    <property type="project" value="TreeGrafter"/>
</dbReference>
<dbReference type="EMBL" id="DS549008">
    <property type="protein sequence ID" value="EDR26911.1"/>
    <property type="molecule type" value="Genomic_DNA"/>
</dbReference>
<protein>
    <recommendedName>
        <fullName evidence="1">Rab-GAP TBC domain-containing protein</fullName>
    </recommendedName>
</protein>
<keyword evidence="3" id="KW-1185">Reference proteome</keyword>
<dbReference type="PANTHER" id="PTHR22957">
    <property type="entry name" value="TBC1 DOMAIN FAMILY MEMBER GTPASE-ACTIVATING PROTEIN"/>
    <property type="match status" value="1"/>
</dbReference>
<dbReference type="AlphaFoldDB" id="B0EEY4"/>